<accession>A0A0P0WHQ3</accession>
<reference evidence="2" key="1">
    <citation type="journal article" date="2005" name="Nature">
        <title>The map-based sequence of the rice genome.</title>
        <authorList>
            <consortium name="International rice genome sequencing project (IRGSP)"/>
            <person name="Matsumoto T."/>
            <person name="Wu J."/>
            <person name="Kanamori H."/>
            <person name="Katayose Y."/>
            <person name="Fujisawa M."/>
            <person name="Namiki N."/>
            <person name="Mizuno H."/>
            <person name="Yamamoto K."/>
            <person name="Antonio B.A."/>
            <person name="Baba T."/>
            <person name="Sakata K."/>
            <person name="Nagamura Y."/>
            <person name="Aoki H."/>
            <person name="Arikawa K."/>
            <person name="Arita K."/>
            <person name="Bito T."/>
            <person name="Chiden Y."/>
            <person name="Fujitsuka N."/>
            <person name="Fukunaka R."/>
            <person name="Hamada M."/>
            <person name="Harada C."/>
            <person name="Hayashi A."/>
            <person name="Hijishita S."/>
            <person name="Honda M."/>
            <person name="Hosokawa S."/>
            <person name="Ichikawa Y."/>
            <person name="Idonuma A."/>
            <person name="Iijima M."/>
            <person name="Ikeda M."/>
            <person name="Ikeno M."/>
            <person name="Ito K."/>
            <person name="Ito S."/>
            <person name="Ito T."/>
            <person name="Ito Y."/>
            <person name="Ito Y."/>
            <person name="Iwabuchi A."/>
            <person name="Kamiya K."/>
            <person name="Karasawa W."/>
            <person name="Kurita K."/>
            <person name="Katagiri S."/>
            <person name="Kikuta A."/>
            <person name="Kobayashi H."/>
            <person name="Kobayashi N."/>
            <person name="Machita K."/>
            <person name="Maehara T."/>
            <person name="Masukawa M."/>
            <person name="Mizubayashi T."/>
            <person name="Mukai Y."/>
            <person name="Nagasaki H."/>
            <person name="Nagata Y."/>
            <person name="Naito S."/>
            <person name="Nakashima M."/>
            <person name="Nakama Y."/>
            <person name="Nakamichi Y."/>
            <person name="Nakamura M."/>
            <person name="Meguro A."/>
            <person name="Negishi M."/>
            <person name="Ohta I."/>
            <person name="Ohta T."/>
            <person name="Okamoto M."/>
            <person name="Ono N."/>
            <person name="Saji S."/>
            <person name="Sakaguchi M."/>
            <person name="Sakai K."/>
            <person name="Shibata M."/>
            <person name="Shimokawa T."/>
            <person name="Song J."/>
            <person name="Takazaki Y."/>
            <person name="Terasawa K."/>
            <person name="Tsugane M."/>
            <person name="Tsuji K."/>
            <person name="Ueda S."/>
            <person name="Waki K."/>
            <person name="Yamagata H."/>
            <person name="Yamamoto M."/>
            <person name="Yamamoto S."/>
            <person name="Yamane H."/>
            <person name="Yoshiki S."/>
            <person name="Yoshihara R."/>
            <person name="Yukawa K."/>
            <person name="Zhong H."/>
            <person name="Yano M."/>
            <person name="Yuan Q."/>
            <person name="Ouyang S."/>
            <person name="Liu J."/>
            <person name="Jones K.M."/>
            <person name="Gansberger K."/>
            <person name="Moffat K."/>
            <person name="Hill J."/>
            <person name="Bera J."/>
            <person name="Fadrosh D."/>
            <person name="Jin S."/>
            <person name="Johri S."/>
            <person name="Kim M."/>
            <person name="Overton L."/>
            <person name="Reardon M."/>
            <person name="Tsitrin T."/>
            <person name="Vuong H."/>
            <person name="Weaver B."/>
            <person name="Ciecko A."/>
            <person name="Tallon L."/>
            <person name="Jackson J."/>
            <person name="Pai G."/>
            <person name="Aken S.V."/>
            <person name="Utterback T."/>
            <person name="Reidmuller S."/>
            <person name="Feldblyum T."/>
            <person name="Hsiao J."/>
            <person name="Zismann V."/>
            <person name="Iobst S."/>
            <person name="de Vazeille A.R."/>
            <person name="Buell C.R."/>
            <person name="Ying K."/>
            <person name="Li Y."/>
            <person name="Lu T."/>
            <person name="Huang Y."/>
            <person name="Zhao Q."/>
            <person name="Feng Q."/>
            <person name="Zhang L."/>
            <person name="Zhu J."/>
            <person name="Weng Q."/>
            <person name="Mu J."/>
            <person name="Lu Y."/>
            <person name="Fan D."/>
            <person name="Liu Y."/>
            <person name="Guan J."/>
            <person name="Zhang Y."/>
            <person name="Yu S."/>
            <person name="Liu X."/>
            <person name="Zhang Y."/>
            <person name="Hong G."/>
            <person name="Han B."/>
            <person name="Choisne N."/>
            <person name="Demange N."/>
            <person name="Orjeda G."/>
            <person name="Samain S."/>
            <person name="Cattolico L."/>
            <person name="Pelletier E."/>
            <person name="Couloux A."/>
            <person name="Segurens B."/>
            <person name="Wincker P."/>
            <person name="D'Hont A."/>
            <person name="Scarpelli C."/>
            <person name="Weissenbach J."/>
            <person name="Salanoubat M."/>
            <person name="Quetier F."/>
            <person name="Yu Y."/>
            <person name="Kim H.R."/>
            <person name="Rambo T."/>
            <person name="Currie J."/>
            <person name="Collura K."/>
            <person name="Luo M."/>
            <person name="Yang T."/>
            <person name="Ammiraju J.S.S."/>
            <person name="Engler F."/>
            <person name="Soderlund C."/>
            <person name="Wing R.A."/>
            <person name="Palmer L.E."/>
            <person name="de la Bastide M."/>
            <person name="Spiegel L."/>
            <person name="Nascimento L."/>
            <person name="Zutavern T."/>
            <person name="O'Shaughnessy A."/>
            <person name="Dike S."/>
            <person name="Dedhia N."/>
            <person name="Preston R."/>
            <person name="Balija V."/>
            <person name="McCombie W.R."/>
            <person name="Chow T."/>
            <person name="Chen H."/>
            <person name="Chung M."/>
            <person name="Chen C."/>
            <person name="Shaw J."/>
            <person name="Wu H."/>
            <person name="Hsiao K."/>
            <person name="Chao Y."/>
            <person name="Chu M."/>
            <person name="Cheng C."/>
            <person name="Hour A."/>
            <person name="Lee P."/>
            <person name="Lin S."/>
            <person name="Lin Y."/>
            <person name="Liou J."/>
            <person name="Liu S."/>
            <person name="Hsing Y."/>
            <person name="Raghuvanshi S."/>
            <person name="Mohanty A."/>
            <person name="Bharti A.K."/>
            <person name="Gaur A."/>
            <person name="Gupta V."/>
            <person name="Kumar D."/>
            <person name="Ravi V."/>
            <person name="Vij S."/>
            <person name="Kapur A."/>
            <person name="Khurana P."/>
            <person name="Khurana P."/>
            <person name="Khurana J.P."/>
            <person name="Tyagi A.K."/>
            <person name="Gaikwad K."/>
            <person name="Singh A."/>
            <person name="Dalal V."/>
            <person name="Srivastava S."/>
            <person name="Dixit A."/>
            <person name="Pal A.K."/>
            <person name="Ghazi I.A."/>
            <person name="Yadav M."/>
            <person name="Pandit A."/>
            <person name="Bhargava A."/>
            <person name="Sureshbabu K."/>
            <person name="Batra K."/>
            <person name="Sharma T.R."/>
            <person name="Mohapatra T."/>
            <person name="Singh N.K."/>
            <person name="Messing J."/>
            <person name="Nelson A.B."/>
            <person name="Fuks G."/>
            <person name="Kavchok S."/>
            <person name="Keizer G."/>
            <person name="Linton E."/>
            <person name="Llaca V."/>
            <person name="Song R."/>
            <person name="Tanyolac B."/>
            <person name="Young S."/>
            <person name="Ho-Il K."/>
            <person name="Hahn J.H."/>
            <person name="Sangsakoo G."/>
            <person name="Vanavichit A."/>
            <person name="de Mattos Luiz.A.T."/>
            <person name="Zimmer P.D."/>
            <person name="Malone G."/>
            <person name="Dellagostin O."/>
            <person name="de Oliveira A.C."/>
            <person name="Bevan M."/>
            <person name="Bancroft I."/>
            <person name="Minx P."/>
            <person name="Cordum H."/>
            <person name="Wilson R."/>
            <person name="Cheng Z."/>
            <person name="Jin W."/>
            <person name="Jiang J."/>
            <person name="Leong S.A."/>
            <person name="Iwama H."/>
            <person name="Gojobori T."/>
            <person name="Itoh T."/>
            <person name="Niimura Y."/>
            <person name="Fujii Y."/>
            <person name="Habara T."/>
            <person name="Sakai H."/>
            <person name="Sato Y."/>
            <person name="Wilson G."/>
            <person name="Kumar K."/>
            <person name="McCouch S."/>
            <person name="Juretic N."/>
            <person name="Hoen D."/>
            <person name="Wright S."/>
            <person name="Bruskiewich R."/>
            <person name="Bureau T."/>
            <person name="Miyao A."/>
            <person name="Hirochika H."/>
            <person name="Nishikawa T."/>
            <person name="Kadowaki K."/>
            <person name="Sugiura M."/>
            <person name="Burr B."/>
            <person name="Sasaki T."/>
        </authorList>
    </citation>
    <scope>NUCLEOTIDE SEQUENCE [LARGE SCALE GENOMIC DNA]</scope>
    <source>
        <strain evidence="2">cv. Nipponbare</strain>
    </source>
</reference>
<keyword evidence="3 4" id="KW-1267">Proteomics identification</keyword>
<evidence type="ECO:0007829" key="4">
    <source>
        <dbReference type="ProteomicsDB" id="A0A0P0WHQ3"/>
    </source>
</evidence>
<keyword evidence="2" id="KW-1185">Reference proteome</keyword>
<gene>
    <name evidence="1" type="ordered locus">Os05g0132100</name>
    <name evidence="1" type="ORF">OSNPB_050132100</name>
</gene>
<proteinExistence type="evidence at protein level"/>
<reference evidence="1 2" key="2">
    <citation type="journal article" date="2013" name="Plant Cell Physiol.">
        <title>Rice Annotation Project Database (RAP-DB): an integrative and interactive database for rice genomics.</title>
        <authorList>
            <person name="Sakai H."/>
            <person name="Lee S.S."/>
            <person name="Tanaka T."/>
            <person name="Numa H."/>
            <person name="Kim J."/>
            <person name="Kawahara Y."/>
            <person name="Wakimoto H."/>
            <person name="Yang C.C."/>
            <person name="Iwamoto M."/>
            <person name="Abe T."/>
            <person name="Yamada Y."/>
            <person name="Muto A."/>
            <person name="Inokuchi H."/>
            <person name="Ikemura T."/>
            <person name="Matsumoto T."/>
            <person name="Sasaki T."/>
            <person name="Itoh T."/>
        </authorList>
    </citation>
    <scope>NUCLEOTIDE SEQUENCE [LARGE SCALE GENOMIC DNA]</scope>
    <source>
        <strain evidence="2">cv. Nipponbare</strain>
    </source>
</reference>
<evidence type="ECO:0000313" key="2">
    <source>
        <dbReference type="Proteomes" id="UP000059680"/>
    </source>
</evidence>
<organism evidence="1 2">
    <name type="scientific">Oryza sativa subsp. japonica</name>
    <name type="common">Rice</name>
    <dbReference type="NCBI Taxonomy" id="39947"/>
    <lineage>
        <taxon>Eukaryota</taxon>
        <taxon>Viridiplantae</taxon>
        <taxon>Streptophyta</taxon>
        <taxon>Embryophyta</taxon>
        <taxon>Tracheophyta</taxon>
        <taxon>Spermatophyta</taxon>
        <taxon>Magnoliopsida</taxon>
        <taxon>Liliopsida</taxon>
        <taxon>Poales</taxon>
        <taxon>Poaceae</taxon>
        <taxon>BOP clade</taxon>
        <taxon>Oryzoideae</taxon>
        <taxon>Oryzeae</taxon>
        <taxon>Oryzinae</taxon>
        <taxon>Oryza</taxon>
        <taxon>Oryza sativa</taxon>
    </lineage>
</organism>
<reference evidence="1 2" key="3">
    <citation type="journal article" date="2013" name="Rice">
        <title>Improvement of the Oryza sativa Nipponbare reference genome using next generation sequence and optical map data.</title>
        <authorList>
            <person name="Kawahara Y."/>
            <person name="de la Bastide M."/>
            <person name="Hamilton J.P."/>
            <person name="Kanamori H."/>
            <person name="McCombie W.R."/>
            <person name="Ouyang S."/>
            <person name="Schwartz D.C."/>
            <person name="Tanaka T."/>
            <person name="Wu J."/>
            <person name="Zhou S."/>
            <person name="Childs K.L."/>
            <person name="Davidson R.M."/>
            <person name="Lin H."/>
            <person name="Quesada-Ocampo L."/>
            <person name="Vaillancourt B."/>
            <person name="Sakai H."/>
            <person name="Lee S.S."/>
            <person name="Kim J."/>
            <person name="Numa H."/>
            <person name="Itoh T."/>
            <person name="Buell C.R."/>
            <person name="Matsumoto T."/>
        </authorList>
    </citation>
    <scope>NUCLEOTIDE SEQUENCE [LARGE SCALE GENOMIC DNA]</scope>
    <source>
        <strain evidence="2">cv. Nipponbare</strain>
    </source>
</reference>
<dbReference type="Proteomes" id="UP000059680">
    <property type="component" value="Chromosome 5"/>
</dbReference>
<dbReference type="AlphaFoldDB" id="A0A0P0WHQ3"/>
<dbReference type="Gramene" id="Os05t0132100-04">
    <property type="protein sequence ID" value="Os05t0132100-04"/>
    <property type="gene ID" value="Os05g0132100"/>
</dbReference>
<protein>
    <submittedName>
        <fullName evidence="1">Os05g0132100 protein</fullName>
    </submittedName>
</protein>
<dbReference type="EMBL" id="AP014961">
    <property type="protein sequence ID" value="BAS92122.1"/>
    <property type="molecule type" value="Genomic_DNA"/>
</dbReference>
<evidence type="ECO:0000313" key="1">
    <source>
        <dbReference type="EMBL" id="BAS92122.1"/>
    </source>
</evidence>
<sequence>RNNMLKYYKPEIEKVYQKLEEQRVAAKSK</sequence>
<dbReference type="ExpressionAtlas" id="A0A0P0WHQ3">
    <property type="expression patterns" value="baseline and differential"/>
</dbReference>
<name>A0A0P0WHQ3_ORYSJ</name>
<evidence type="ECO:0007829" key="3">
    <source>
        <dbReference type="PeptideAtlas" id="A0A0P0WHQ3"/>
    </source>
</evidence>
<feature type="non-terminal residue" evidence="1">
    <location>
        <position position="29"/>
    </location>
</feature>